<dbReference type="Gene3D" id="3.20.80.10">
    <property type="entry name" value="Regulatory factor, effector binding domain"/>
    <property type="match status" value="1"/>
</dbReference>
<dbReference type="EMBL" id="LS483361">
    <property type="protein sequence ID" value="SQF67826.1"/>
    <property type="molecule type" value="Genomic_DNA"/>
</dbReference>
<organism evidence="6 7">
    <name type="scientific">Streptococcus dysgalactiae subsp. equisimilis</name>
    <name type="common">Streptococcus equisimilis</name>
    <dbReference type="NCBI Taxonomy" id="119602"/>
    <lineage>
        <taxon>Bacteria</taxon>
        <taxon>Bacillati</taxon>
        <taxon>Bacillota</taxon>
        <taxon>Bacilli</taxon>
        <taxon>Lactobacillales</taxon>
        <taxon>Streptococcaceae</taxon>
        <taxon>Streptococcus</taxon>
    </lineage>
</organism>
<dbReference type="SUPFAM" id="SSF46955">
    <property type="entry name" value="Putative DNA-binding domain"/>
    <property type="match status" value="1"/>
</dbReference>
<evidence type="ECO:0000256" key="3">
    <source>
        <dbReference type="ARBA" id="ARBA00023125"/>
    </source>
</evidence>
<evidence type="ECO:0000256" key="1">
    <source>
        <dbReference type="ARBA" id="ARBA00022491"/>
    </source>
</evidence>
<evidence type="ECO:0000256" key="2">
    <source>
        <dbReference type="ARBA" id="ARBA00023015"/>
    </source>
</evidence>
<dbReference type="PANTHER" id="PTHR30204:SF69">
    <property type="entry name" value="MERR-FAMILY TRANSCRIPTIONAL REGULATOR"/>
    <property type="match status" value="1"/>
</dbReference>
<dbReference type="Pfam" id="PF06445">
    <property type="entry name" value="GyrI-like"/>
    <property type="match status" value="1"/>
</dbReference>
<gene>
    <name evidence="6" type="primary">merR1</name>
    <name evidence="6" type="ORF">NCTC6179_02034</name>
</gene>
<dbReference type="GO" id="GO:0003677">
    <property type="term" value="F:DNA binding"/>
    <property type="evidence" value="ECO:0007669"/>
    <property type="project" value="UniProtKB-KW"/>
</dbReference>
<evidence type="ECO:0000259" key="5">
    <source>
        <dbReference type="PROSITE" id="PS50937"/>
    </source>
</evidence>
<keyword evidence="1" id="KW-0678">Repressor</keyword>
<keyword evidence="4" id="KW-0804">Transcription</keyword>
<dbReference type="PROSITE" id="PS00552">
    <property type="entry name" value="HTH_MERR_1"/>
    <property type="match status" value="1"/>
</dbReference>
<evidence type="ECO:0000313" key="7">
    <source>
        <dbReference type="Proteomes" id="UP000249571"/>
    </source>
</evidence>
<dbReference type="AlphaFoldDB" id="A0A9X8XGH2"/>
<dbReference type="GO" id="GO:0003700">
    <property type="term" value="F:DNA-binding transcription factor activity"/>
    <property type="evidence" value="ECO:0007669"/>
    <property type="project" value="InterPro"/>
</dbReference>
<dbReference type="Pfam" id="PF13411">
    <property type="entry name" value="MerR_1"/>
    <property type="match status" value="1"/>
</dbReference>
<evidence type="ECO:0000313" key="6">
    <source>
        <dbReference type="EMBL" id="SQF67826.1"/>
    </source>
</evidence>
<name>A0A9X8XGH2_STREQ</name>
<dbReference type="SUPFAM" id="SSF55136">
    <property type="entry name" value="Probable bacterial effector-binding domain"/>
    <property type="match status" value="1"/>
</dbReference>
<proteinExistence type="predicted"/>
<protein>
    <submittedName>
        <fullName evidence="6">MerR family transcriptional regulator</fullName>
    </submittedName>
</protein>
<dbReference type="RefSeq" id="WP_111717663.1">
    <property type="nucleotide sequence ID" value="NZ_JANCPS010000124.1"/>
</dbReference>
<dbReference type="InterPro" id="IPR000551">
    <property type="entry name" value="MerR-type_HTH_dom"/>
</dbReference>
<dbReference type="Proteomes" id="UP000249571">
    <property type="component" value="Chromosome 1"/>
</dbReference>
<dbReference type="InterPro" id="IPR009061">
    <property type="entry name" value="DNA-bd_dom_put_sf"/>
</dbReference>
<dbReference type="Gene3D" id="1.10.1660.10">
    <property type="match status" value="1"/>
</dbReference>
<keyword evidence="3" id="KW-0238">DNA-binding</keyword>
<accession>A0A9X8XGH2</accession>
<sequence>MVEDNLFCIGRAANMCGVSAKTLRYYESLDLIHPKHVSRENGYRYYDKETLLLIPVIKYYQQIGLNLKRIKELIALTGCSNHYKYLKKRREEIEAEREALLVSLTSIDDWIQLIIEGEMCLQSKLQSPSIPSEQVVSLKYYQEETSYCRSDQSYEYSYKESIINLDWINFLEDKKLEVSGPVILKYDSYQEKMTGEINISTILQHCLSESEALSTFGGFMALSCYHIGPLERINDTYQKILDYANSFDYKLKAECYERHVIDYWVTQNLDEFVTEIIIPIVTKEDITEQVS</sequence>
<feature type="domain" description="HTH merR-type" evidence="5">
    <location>
        <begin position="6"/>
        <end position="76"/>
    </location>
</feature>
<evidence type="ECO:0000256" key="4">
    <source>
        <dbReference type="ARBA" id="ARBA00023163"/>
    </source>
</evidence>
<dbReference type="InterPro" id="IPR029442">
    <property type="entry name" value="GyrI-like"/>
</dbReference>
<dbReference type="PANTHER" id="PTHR30204">
    <property type="entry name" value="REDOX-CYCLING DRUG-SENSING TRANSCRIPTIONAL ACTIVATOR SOXR"/>
    <property type="match status" value="1"/>
</dbReference>
<dbReference type="PROSITE" id="PS50937">
    <property type="entry name" value="HTH_MERR_2"/>
    <property type="match status" value="1"/>
</dbReference>
<dbReference type="InterPro" id="IPR011256">
    <property type="entry name" value="Reg_factor_effector_dom_sf"/>
</dbReference>
<reference evidence="6 7" key="1">
    <citation type="submission" date="2018-06" db="EMBL/GenBank/DDBJ databases">
        <authorList>
            <consortium name="Pathogen Informatics"/>
            <person name="Doyle S."/>
        </authorList>
    </citation>
    <scope>NUCLEOTIDE SEQUENCE [LARGE SCALE GENOMIC DNA]</scope>
    <source>
        <strain evidence="6 7">NCTC6179</strain>
    </source>
</reference>
<keyword evidence="2" id="KW-0805">Transcription regulation</keyword>
<dbReference type="InterPro" id="IPR047057">
    <property type="entry name" value="MerR_fam"/>
</dbReference>
<dbReference type="SMART" id="SM00422">
    <property type="entry name" value="HTH_MERR"/>
    <property type="match status" value="1"/>
</dbReference>